<name>A0A0M3HQQ5_ASCLU</name>
<dbReference type="Proteomes" id="UP000036681">
    <property type="component" value="Unplaced"/>
</dbReference>
<keyword evidence="3" id="KW-0479">Metal-binding</keyword>
<dbReference type="InterPro" id="IPR004108">
    <property type="entry name" value="Fe_hydrogenase_lsu_C"/>
</dbReference>
<evidence type="ECO:0000256" key="6">
    <source>
        <dbReference type="ARBA" id="ARBA00025700"/>
    </source>
</evidence>
<dbReference type="FunFam" id="3.30.70.20:FF:000042">
    <property type="entry name" value="Cytosolic Fe-S cluster assembly factor NAR1"/>
    <property type="match status" value="1"/>
</dbReference>
<proteinExistence type="inferred from homology"/>
<keyword evidence="4" id="KW-0408">Iron</keyword>
<evidence type="ECO:0000313" key="8">
    <source>
        <dbReference type="Proteomes" id="UP000036681"/>
    </source>
</evidence>
<organism evidence="8 9">
    <name type="scientific">Ascaris lumbricoides</name>
    <name type="common">Giant roundworm</name>
    <dbReference type="NCBI Taxonomy" id="6252"/>
    <lineage>
        <taxon>Eukaryota</taxon>
        <taxon>Metazoa</taxon>
        <taxon>Ecdysozoa</taxon>
        <taxon>Nematoda</taxon>
        <taxon>Chromadorea</taxon>
        <taxon>Rhabditida</taxon>
        <taxon>Spirurina</taxon>
        <taxon>Ascaridomorpha</taxon>
        <taxon>Ascaridoidea</taxon>
        <taxon>Ascarididae</taxon>
        <taxon>Ascaris</taxon>
    </lineage>
</organism>
<evidence type="ECO:0000256" key="3">
    <source>
        <dbReference type="ARBA" id="ARBA00022723"/>
    </source>
</evidence>
<dbReference type="InterPro" id="IPR009016">
    <property type="entry name" value="Fe_hydrogenase"/>
</dbReference>
<dbReference type="GO" id="GO:0051539">
    <property type="term" value="F:4 iron, 4 sulfur cluster binding"/>
    <property type="evidence" value="ECO:0007669"/>
    <property type="project" value="UniProtKB-KW"/>
</dbReference>
<dbReference type="Pfam" id="PF02906">
    <property type="entry name" value="Fe_hyd_lg_C"/>
    <property type="match status" value="1"/>
</dbReference>
<dbReference type="WBParaSite" id="ALUE_0000447401-mRNA-1">
    <property type="protein sequence ID" value="ALUE_0000447401-mRNA-1"/>
    <property type="gene ID" value="ALUE_0000447401"/>
</dbReference>
<evidence type="ECO:0000256" key="1">
    <source>
        <dbReference type="ARBA" id="ARBA00006596"/>
    </source>
</evidence>
<dbReference type="Gene3D" id="3.40.50.1780">
    <property type="match status" value="1"/>
</dbReference>
<feature type="domain" description="Iron hydrogenase large subunit C-terminal" evidence="7">
    <location>
        <begin position="99"/>
        <end position="378"/>
    </location>
</feature>
<comment type="function">
    <text evidence="6">Component of the cytosolic iron-sulfur (Fe/S) protein assembly machinery. Required for maturation of extramitochondrial Fe/S proteins.</text>
</comment>
<evidence type="ECO:0000256" key="2">
    <source>
        <dbReference type="ARBA" id="ARBA00022485"/>
    </source>
</evidence>
<comment type="similarity">
    <text evidence="1">Belongs to the NARF family.</text>
</comment>
<evidence type="ECO:0000256" key="4">
    <source>
        <dbReference type="ARBA" id="ARBA00023004"/>
    </source>
</evidence>
<dbReference type="PANTHER" id="PTHR11615">
    <property type="entry name" value="NITRATE, FORMATE, IRON DEHYDROGENASE"/>
    <property type="match status" value="1"/>
</dbReference>
<dbReference type="InterPro" id="IPR050340">
    <property type="entry name" value="Cytosolic_Fe-S_CAF"/>
</dbReference>
<keyword evidence="2" id="KW-0004">4Fe-4S</keyword>
<evidence type="ECO:0000256" key="5">
    <source>
        <dbReference type="ARBA" id="ARBA00023014"/>
    </source>
</evidence>
<protein>
    <submittedName>
        <fullName evidence="9">Fe_hyd_lg_C domain-containing protein</fullName>
    </submittedName>
</protein>
<dbReference type="AlphaFoldDB" id="A0A0M3HQQ5"/>
<dbReference type="SUPFAM" id="SSF53920">
    <property type="entry name" value="Fe-only hydrogenase"/>
    <property type="match status" value="1"/>
</dbReference>
<sequence>MDEGFSGVVRISNVSDFIAPSQACILPLRKDDPTINESLVSIRGKSSVERADGTSKKVRVSLNDCLACNGCITSAETVLIQEQSTPMLLQGLATCSVGVVTVSPQSVCSIAAKRGIEAQKTARLIARHFKRLGVRYVLDSSFGRYLTLALSYDEFVERRHEAPILTSACPGFVCYAEKTHGDLLVPHISRVRSPQAMMGALVKDYLARSISVEPDKIFHATVMPCFDKKLEASRPQFANKCREVDCVLSTAEVDKLLDEAAGDDENEVDIAIEVNWLNAFENGIIIGSPGGPSGGYAEYIVRRFISDSKVDRMIIRRTQKMKNLEAIEVIDGESVLLKVAKCYGFRNIQNLVQMMKRGKAEYDYVEVMACPSGCANGGGQIRAEKADMRQKLLDSVVDNYEMLLPNIKLENEIERVKTHWESLSDRFAGLCYTSYQIVDRNVIEKMNLRW</sequence>
<evidence type="ECO:0000259" key="7">
    <source>
        <dbReference type="Pfam" id="PF02906"/>
    </source>
</evidence>
<keyword evidence="8" id="KW-1185">Reference proteome</keyword>
<accession>A0A0M3HQQ5</accession>
<dbReference type="Gene3D" id="3.40.950.10">
    <property type="entry name" value="Fe-only Hydrogenase (Larger Subunit), Chain L, domain 3"/>
    <property type="match status" value="1"/>
</dbReference>
<keyword evidence="5" id="KW-0411">Iron-sulfur</keyword>
<evidence type="ECO:0000313" key="9">
    <source>
        <dbReference type="WBParaSite" id="ALUE_0000447401-mRNA-1"/>
    </source>
</evidence>
<dbReference type="GO" id="GO:0046872">
    <property type="term" value="F:metal ion binding"/>
    <property type="evidence" value="ECO:0007669"/>
    <property type="project" value="UniProtKB-KW"/>
</dbReference>
<reference evidence="9" key="1">
    <citation type="submission" date="2017-02" db="UniProtKB">
        <authorList>
            <consortium name="WormBaseParasite"/>
        </authorList>
    </citation>
    <scope>IDENTIFICATION</scope>
</reference>